<gene>
    <name evidence="15" type="primary">recB</name>
    <name evidence="20" type="ORF">SAMN05421756_10553</name>
</gene>
<dbReference type="HAMAP" id="MF_01485">
    <property type="entry name" value="RecB"/>
    <property type="match status" value="1"/>
</dbReference>
<dbReference type="STRING" id="1036181.SAMN05421756_10553"/>
<keyword evidence="5 15" id="KW-0378">Hydrolase</keyword>
<keyword evidence="6 15" id="KW-0347">Helicase</keyword>
<keyword evidence="9 15" id="KW-0460">Magnesium</keyword>
<evidence type="ECO:0000256" key="7">
    <source>
        <dbReference type="ARBA" id="ARBA00022839"/>
    </source>
</evidence>
<comment type="miscellaneous">
    <text evidence="15">In the RecBCD complex, RecB has a slow 3'-5' helicase, an exonuclease activity and loads RecA onto ssDNA, RecD has a fast 5'-3' helicase activity, while RecC stimulates the ATPase and processivity of the RecB helicase and contributes to recognition of the Chi site.</text>
</comment>
<dbReference type="InterPro" id="IPR011604">
    <property type="entry name" value="PDDEXK-like_dom_sf"/>
</dbReference>
<dbReference type="EC" id="5.6.2.4" evidence="15"/>
<dbReference type="Gene3D" id="3.90.320.10">
    <property type="match status" value="1"/>
</dbReference>
<dbReference type="GO" id="GO:0005524">
    <property type="term" value="F:ATP binding"/>
    <property type="evidence" value="ECO:0007669"/>
    <property type="project" value="UniProtKB-UniRule"/>
</dbReference>
<dbReference type="PANTHER" id="PTHR11070">
    <property type="entry name" value="UVRD / RECB / PCRA DNA HELICASE FAMILY MEMBER"/>
    <property type="match status" value="1"/>
</dbReference>
<comment type="catalytic activity">
    <reaction evidence="14 15">
        <text>ATP + H2O = ADP + phosphate + H(+)</text>
        <dbReference type="Rhea" id="RHEA:13065"/>
        <dbReference type="ChEBI" id="CHEBI:15377"/>
        <dbReference type="ChEBI" id="CHEBI:15378"/>
        <dbReference type="ChEBI" id="CHEBI:30616"/>
        <dbReference type="ChEBI" id="CHEBI:43474"/>
        <dbReference type="ChEBI" id="CHEBI:456216"/>
        <dbReference type="EC" id="5.6.2.4"/>
    </reaction>
</comment>
<keyword evidence="2 15" id="KW-0479">Metal-binding</keyword>
<feature type="binding site" evidence="15">
    <location>
        <position position="910"/>
    </location>
    <ligand>
        <name>Mg(2+)</name>
        <dbReference type="ChEBI" id="CHEBI:18420"/>
    </ligand>
</feature>
<evidence type="ECO:0000256" key="1">
    <source>
        <dbReference type="ARBA" id="ARBA00022722"/>
    </source>
</evidence>
<dbReference type="PROSITE" id="PS51217">
    <property type="entry name" value="UVRD_HELICASE_CTER"/>
    <property type="match status" value="1"/>
</dbReference>
<dbReference type="Proteomes" id="UP000198504">
    <property type="component" value="Unassembled WGS sequence"/>
</dbReference>
<protein>
    <recommendedName>
        <fullName evidence="15">RecBCD enzyme subunit RecB</fullName>
        <ecNumber evidence="15">3.1.11.5</ecNumber>
        <ecNumber evidence="15">5.6.2.4</ecNumber>
    </recommendedName>
    <alternativeName>
        <fullName evidence="15">DNA 3'-5' helicase subunit RecB</fullName>
    </alternativeName>
    <alternativeName>
        <fullName evidence="15">Exonuclease V subunit RecB</fullName>
        <shortName evidence="15">ExoV subunit RecB</shortName>
    </alternativeName>
    <alternativeName>
        <fullName evidence="15">Helicase/nuclease RecBCD subunit RecB</fullName>
    </alternativeName>
</protein>
<dbReference type="GO" id="GO:0009338">
    <property type="term" value="C:exodeoxyribonuclease V complex"/>
    <property type="evidence" value="ECO:0007669"/>
    <property type="project" value="TreeGrafter"/>
</dbReference>
<dbReference type="InterPro" id="IPR004586">
    <property type="entry name" value="RecB"/>
</dbReference>
<dbReference type="PROSITE" id="PS51198">
    <property type="entry name" value="UVRD_HELICASE_ATP_BIND"/>
    <property type="match status" value="1"/>
</dbReference>
<feature type="region of interest" description="Disordered" evidence="17">
    <location>
        <begin position="829"/>
        <end position="857"/>
    </location>
</feature>
<comment type="catalytic activity">
    <reaction evidence="13 15">
        <text>Couples ATP hydrolysis with the unwinding of duplex DNA by translocating in the 3'-5' direction.</text>
        <dbReference type="EC" id="5.6.2.4"/>
    </reaction>
</comment>
<keyword evidence="3 15" id="KW-0547">Nucleotide-binding</keyword>
<evidence type="ECO:0000256" key="11">
    <source>
        <dbReference type="ARBA" id="ARBA00023204"/>
    </source>
</evidence>
<dbReference type="SUPFAM" id="SSF52980">
    <property type="entry name" value="Restriction endonuclease-like"/>
    <property type="match status" value="1"/>
</dbReference>
<dbReference type="GO" id="GO:0043138">
    <property type="term" value="F:3'-5' DNA helicase activity"/>
    <property type="evidence" value="ECO:0007669"/>
    <property type="project" value="UniProtKB-UniRule"/>
</dbReference>
<comment type="function">
    <text evidence="15">A helicase/nuclease that prepares dsDNA breaks (DSB) for recombinational DNA repair. Binds to DSBs and unwinds DNA via a highly rapid and processive ATP-dependent bidirectional helicase activity. Unwinds dsDNA until it encounters a Chi (crossover hotspot instigator) sequence from the 3' direction. Cuts ssDNA a few nucleotides 3' to the Chi site. The properties and activities of the enzyme are changed at Chi. The Chi-altered holoenzyme produces a long 3'-ssDNA overhang and facilitates RecA-binding to the ssDNA for homologous DNA recombination and repair. Holoenzyme degrades any linearized DNA that is unable to undergo homologous recombination. In the holoenzyme this subunit contributes ATPase, 3'-5' helicase, exonuclease activity and loads RecA onto ssDNA.</text>
</comment>
<evidence type="ECO:0000256" key="10">
    <source>
        <dbReference type="ARBA" id="ARBA00023125"/>
    </source>
</evidence>
<evidence type="ECO:0000259" key="19">
    <source>
        <dbReference type="PROSITE" id="PS51217"/>
    </source>
</evidence>
<feature type="domain" description="UvrD-like helicase C-terminal" evidence="19">
    <location>
        <begin position="384"/>
        <end position="646"/>
    </location>
</feature>
<dbReference type="OrthoDB" id="9810135at2"/>
<dbReference type="CDD" id="cd17932">
    <property type="entry name" value="DEXQc_UvrD"/>
    <property type="match status" value="1"/>
</dbReference>
<feature type="region of interest" description="DNA-binding and helicase activity, interacts with RecC" evidence="15">
    <location>
        <begin position="1"/>
        <end position="799"/>
    </location>
</feature>
<evidence type="ECO:0000256" key="4">
    <source>
        <dbReference type="ARBA" id="ARBA00022763"/>
    </source>
</evidence>
<evidence type="ECO:0000256" key="6">
    <source>
        <dbReference type="ARBA" id="ARBA00022806"/>
    </source>
</evidence>
<dbReference type="CDD" id="cd22352">
    <property type="entry name" value="RecB_C-like"/>
    <property type="match status" value="1"/>
</dbReference>
<evidence type="ECO:0000256" key="3">
    <source>
        <dbReference type="ARBA" id="ARBA00022741"/>
    </source>
</evidence>
<keyword evidence="11 15" id="KW-0234">DNA repair</keyword>
<evidence type="ECO:0000256" key="17">
    <source>
        <dbReference type="SAM" id="MobiDB-lite"/>
    </source>
</evidence>
<dbReference type="Gene3D" id="3.40.50.300">
    <property type="entry name" value="P-loop containing nucleotide triphosphate hydrolases"/>
    <property type="match status" value="2"/>
</dbReference>
<evidence type="ECO:0000256" key="13">
    <source>
        <dbReference type="ARBA" id="ARBA00034617"/>
    </source>
</evidence>
<dbReference type="InterPro" id="IPR014016">
    <property type="entry name" value="UvrD-like_ATP-bd"/>
</dbReference>
<keyword evidence="10 15" id="KW-0238">DNA-binding</keyword>
<dbReference type="AlphaFoldDB" id="A0A1H9I2F9"/>
<dbReference type="InterPro" id="IPR011335">
    <property type="entry name" value="Restrct_endonuc-II-like"/>
</dbReference>
<comment type="domain">
    <text evidence="15">The N-terminal DNA-binding domain is a ssDNA-dependent ATPase and has ATP-dependent 3'-5' helicase function. This domain interacts with RecC.</text>
</comment>
<dbReference type="GO" id="GO:0000724">
    <property type="term" value="P:double-strand break repair via homologous recombination"/>
    <property type="evidence" value="ECO:0007669"/>
    <property type="project" value="UniProtKB-UniRule"/>
</dbReference>
<evidence type="ECO:0000256" key="16">
    <source>
        <dbReference type="PROSITE-ProRule" id="PRU00560"/>
    </source>
</evidence>
<keyword evidence="8 15" id="KW-0067">ATP-binding</keyword>
<evidence type="ECO:0000259" key="18">
    <source>
        <dbReference type="PROSITE" id="PS51198"/>
    </source>
</evidence>
<keyword evidence="7 15" id="KW-0269">Exonuclease</keyword>
<keyword evidence="21" id="KW-1185">Reference proteome</keyword>
<evidence type="ECO:0000256" key="9">
    <source>
        <dbReference type="ARBA" id="ARBA00022842"/>
    </source>
</evidence>
<dbReference type="Gene3D" id="1.10.486.10">
    <property type="entry name" value="PCRA, domain 4"/>
    <property type="match status" value="1"/>
</dbReference>
<feature type="compositionally biased region" description="Acidic residues" evidence="17">
    <location>
        <begin position="846"/>
        <end position="857"/>
    </location>
</feature>
<dbReference type="SUPFAM" id="SSF52540">
    <property type="entry name" value="P-loop containing nucleoside triphosphate hydrolases"/>
    <property type="match status" value="1"/>
</dbReference>
<dbReference type="InterPro" id="IPR014017">
    <property type="entry name" value="DNA_helicase_UvrD-like_C"/>
</dbReference>
<comment type="subunit">
    <text evidence="15">Heterotrimer of RecB, RecC and RecD. All subunits contribute to DNA-binding. Interacts with RecA.</text>
</comment>
<dbReference type="EC" id="3.1.11.5" evidence="15"/>
<dbReference type="GO" id="GO:0016887">
    <property type="term" value="F:ATP hydrolysis activity"/>
    <property type="evidence" value="ECO:0007669"/>
    <property type="project" value="RHEA"/>
</dbReference>
<evidence type="ECO:0000256" key="5">
    <source>
        <dbReference type="ARBA" id="ARBA00022801"/>
    </source>
</evidence>
<feature type="domain" description="UvrD-like helicase ATP-binding" evidence="18">
    <location>
        <begin position="18"/>
        <end position="352"/>
    </location>
</feature>
<keyword evidence="1 15" id="KW-0540">Nuclease</keyword>
<name>A0A1H9I2F9_9ACTN</name>
<comment type="catalytic activity">
    <reaction evidence="15">
        <text>Exonucleolytic cleavage (in the presence of ATP) in either 5'- to 3'- or 3'- to 5'-direction to yield 5'-phosphooligonucleotides.</text>
        <dbReference type="EC" id="3.1.11.5"/>
    </reaction>
</comment>
<evidence type="ECO:0000256" key="2">
    <source>
        <dbReference type="ARBA" id="ARBA00022723"/>
    </source>
</evidence>
<evidence type="ECO:0000256" key="14">
    <source>
        <dbReference type="ARBA" id="ARBA00048988"/>
    </source>
</evidence>
<dbReference type="GO" id="GO:0003677">
    <property type="term" value="F:DNA binding"/>
    <property type="evidence" value="ECO:0007669"/>
    <property type="project" value="UniProtKB-UniRule"/>
</dbReference>
<evidence type="ECO:0000313" key="21">
    <source>
        <dbReference type="Proteomes" id="UP000198504"/>
    </source>
</evidence>
<evidence type="ECO:0000256" key="15">
    <source>
        <dbReference type="HAMAP-Rule" id="MF_01485"/>
    </source>
</evidence>
<dbReference type="Pfam" id="PF13361">
    <property type="entry name" value="UvrD_C"/>
    <property type="match status" value="1"/>
</dbReference>
<proteinExistence type="inferred from homology"/>
<dbReference type="Pfam" id="PF00580">
    <property type="entry name" value="UvrD-helicase"/>
    <property type="match status" value="1"/>
</dbReference>
<dbReference type="InterPro" id="IPR000212">
    <property type="entry name" value="DNA_helicase_UvrD/REP"/>
</dbReference>
<feature type="binding site" evidence="16">
    <location>
        <begin position="39"/>
        <end position="46"/>
    </location>
    <ligand>
        <name>ATP</name>
        <dbReference type="ChEBI" id="CHEBI:30616"/>
    </ligand>
</feature>
<keyword evidence="12 15" id="KW-0413">Isomerase</keyword>
<feature type="binding site" evidence="15">
    <location>
        <position position="1043"/>
    </location>
    <ligand>
        <name>Mg(2+)</name>
        <dbReference type="ChEBI" id="CHEBI:18420"/>
    </ligand>
</feature>
<dbReference type="PANTHER" id="PTHR11070:SF23">
    <property type="entry name" value="RECBCD ENZYME SUBUNIT RECB"/>
    <property type="match status" value="1"/>
</dbReference>
<evidence type="ECO:0000256" key="12">
    <source>
        <dbReference type="ARBA" id="ARBA00023235"/>
    </source>
</evidence>
<accession>A0A1H9I2F9</accession>
<dbReference type="GO" id="GO:0000287">
    <property type="term" value="F:magnesium ion binding"/>
    <property type="evidence" value="ECO:0007669"/>
    <property type="project" value="UniProtKB-UniRule"/>
</dbReference>
<sequence length="1174" mass="125598">MTASTTSEVRAAVPAHAARRRTAFDVCGPLPEGTTVLEASAGTGKTYALAALTARFVVEERVPLSRLLLVTFGRMATTELRTRVRDRLVGLERALAPDAATAADPVDALLQAVGPAERAARRARVVAALRDFDEATIATTHEFCLQALDGLGVLGDAEPHATVVEDVDDLVDEVASDEYLRRYADRGRAPWKRLSDAQAVARQACRSVGAPLVPDPDDDASHGRNDAVERVAYATAVRAEVERRMRATQTFTYDDLLVRLRASLTDTRHGEAAAARLRERYAVVLVDEFQDTDPVQWDILRTAFAGRTRMVLIGDPKQAIYGFRGADVHCYLDARDEEGATVQTLPTNHRSDPSLVAAFDHLLGGLALGERDIVVDPVGAAHREDRLSGDRALTAPVRLRVAPYDGQADKPARIEPVRVVRRRVTRDLVADVTRLLASGTRIDLGTGPRAVDAGDVAVLVRTNRAAEDVRAALVAAHVPAVVRADRSVFVSEAAQDWATLLLALDAPTQGHVRAATLTCFFGWSVVGLAQADDDAMIEVTLQVRGWRRVLQARGVAALMEAVTRDRDVAARLLGQTGGARRLTDLRHLAELLHDAATRDRLGPGALLEWFGDRVADAHRDSGVEGSRRLDAEGRQVTVVTVHRSKGLQYPIVYLPEAGDRWVSDDKGETLLLHPEAPGDADGDGASRAGLVLDVGGAWAPGRPARFARRQAEEASEDLRLFYVALTRAQCQVVTWWTPTHNVAASALQRVLRSDGGVPELRYPVELGDPRSGRDLGPHVQVELFDGERDPVEVSVDGGTDGPLRVRTFDRALDLAWRRTSYSSLTAAAHGLDLSGPGVGSEPEAGREDDETSGEAAADTEIDAEAEWDADRLVVPADAAAPPAGAGPDPWDAVSPMAGLPSGADFGTAVHAVLEDLDPGAADLPASLRSACASVIARTGSTGTSAEQLADGLVPVVATSLGPLAGGRTLADVPRTDRLTELVFELPLAGGDDPVAAQVTLGDVAPVLRRHVPAHDPLAPYADRLTAPVLAEQPLRGYLTGSIDAVLRVRDTPDGPPRHLVVDYKTNWLGSFDGRPLTLRAYAPAALPEAMMAAHYPLQALLYSVALHRMLRWRQPGYDPDVHLGGVLYLFVRGMAGPQTPEVGGIPAGVFSWRPPSSLVVALSGLLAGRTEEQA</sequence>
<reference evidence="21" key="1">
    <citation type="submission" date="2016-10" db="EMBL/GenBank/DDBJ databases">
        <authorList>
            <person name="Varghese N."/>
            <person name="Submissions S."/>
        </authorList>
    </citation>
    <scope>NUCLEOTIDE SEQUENCE [LARGE SCALE GENOMIC DNA]</scope>
    <source>
        <strain evidence="21">CGMCC 4.6856</strain>
    </source>
</reference>
<feature type="active site" description="For nuclease activity" evidence="15">
    <location>
        <position position="1062"/>
    </location>
</feature>
<keyword evidence="4 15" id="KW-0227">DNA damage</keyword>
<evidence type="ECO:0000313" key="20">
    <source>
        <dbReference type="EMBL" id="SEQ68810.1"/>
    </source>
</evidence>
<organism evidence="20 21">
    <name type="scientific">Microlunatus flavus</name>
    <dbReference type="NCBI Taxonomy" id="1036181"/>
    <lineage>
        <taxon>Bacteria</taxon>
        <taxon>Bacillati</taxon>
        <taxon>Actinomycetota</taxon>
        <taxon>Actinomycetes</taxon>
        <taxon>Propionibacteriales</taxon>
        <taxon>Propionibacteriaceae</taxon>
        <taxon>Microlunatus</taxon>
    </lineage>
</organism>
<evidence type="ECO:0000256" key="8">
    <source>
        <dbReference type="ARBA" id="ARBA00022840"/>
    </source>
</evidence>
<dbReference type="InterPro" id="IPR027417">
    <property type="entry name" value="P-loop_NTPase"/>
</dbReference>
<dbReference type="GO" id="GO:0005829">
    <property type="term" value="C:cytosol"/>
    <property type="evidence" value="ECO:0007669"/>
    <property type="project" value="TreeGrafter"/>
</dbReference>
<comment type="similarity">
    <text evidence="15">Belongs to the helicase family. UvrD subfamily.</text>
</comment>
<comment type="cofactor">
    <cofactor evidence="15">
        <name>Mg(2+)</name>
        <dbReference type="ChEBI" id="CHEBI:18420"/>
    </cofactor>
    <text evidence="15">Binds 1 Mg(2+) ion per subunit.</text>
</comment>
<dbReference type="EMBL" id="FOFA01000005">
    <property type="protein sequence ID" value="SEQ68810.1"/>
    <property type="molecule type" value="Genomic_DNA"/>
</dbReference>
<feature type="binding site" evidence="15">
    <location>
        <position position="1062"/>
    </location>
    <ligand>
        <name>Mg(2+)</name>
        <dbReference type="ChEBI" id="CHEBI:18420"/>
    </ligand>
</feature>
<comment type="domain">
    <text evidence="15">The C-terminal domain has nuclease activity and interacts with RecD. It interacts with RecA, facilitating its loading onto ssDNA.</text>
</comment>
<dbReference type="RefSeq" id="WP_091180956.1">
    <property type="nucleotide sequence ID" value="NZ_FOFA01000005.1"/>
</dbReference>
<feature type="region of interest" description="Nuclease activity, interacts with RecD and RecA" evidence="15">
    <location>
        <begin position="815"/>
        <end position="1174"/>
    </location>
</feature>
<dbReference type="GO" id="GO:0008854">
    <property type="term" value="F:exodeoxyribonuclease V activity"/>
    <property type="evidence" value="ECO:0007669"/>
    <property type="project" value="UniProtKB-EC"/>
</dbReference>